<keyword evidence="1" id="KW-0261">Viral envelope protein</keyword>
<name>A0A084W388_ANOSI</name>
<dbReference type="EMBL" id="KE525281">
    <property type="protein sequence ID" value="KFB44682.1"/>
    <property type="molecule type" value="Genomic_DNA"/>
</dbReference>
<reference evidence="2" key="2">
    <citation type="submission" date="2020-05" db="UniProtKB">
        <authorList>
            <consortium name="EnsemblMetazoa"/>
        </authorList>
    </citation>
    <scope>IDENTIFICATION</scope>
</reference>
<dbReference type="Proteomes" id="UP000030765">
    <property type="component" value="Unassembled WGS sequence"/>
</dbReference>
<dbReference type="AlphaFoldDB" id="A0A084W388"/>
<protein>
    <submittedName>
        <fullName evidence="1 2">Envelope glycoprotein</fullName>
    </submittedName>
</protein>
<accession>A0A084W388</accession>
<dbReference type="VEuPathDB" id="VectorBase:ASIC012568"/>
<dbReference type="EMBL" id="ATLV01019858">
    <property type="status" value="NOT_ANNOTATED_CDS"/>
    <property type="molecule type" value="Genomic_DNA"/>
</dbReference>
<evidence type="ECO:0000313" key="1">
    <source>
        <dbReference type="EMBL" id="KFB44682.1"/>
    </source>
</evidence>
<gene>
    <name evidence="1" type="ORF">ZHAS_00012568</name>
</gene>
<evidence type="ECO:0000313" key="3">
    <source>
        <dbReference type="Proteomes" id="UP000030765"/>
    </source>
</evidence>
<evidence type="ECO:0000313" key="2">
    <source>
        <dbReference type="EnsemblMetazoa" id="ASIC012568-PA"/>
    </source>
</evidence>
<proteinExistence type="predicted"/>
<dbReference type="EnsemblMetazoa" id="ASIC012568-RA">
    <property type="protein sequence ID" value="ASIC012568-PA"/>
    <property type="gene ID" value="ASIC012568"/>
</dbReference>
<sequence length="135" mass="15329">MSSTATDLQQCRPELLKTHASIGGKEKPVMLVDFCAITFNYVKRIAKKRGPSRDVGKKATANYGNSSYPMSSYGRRDIRGVYAVPFFQVRAKNRPSQTVPPMRSYRCNHSHITNICPCLVYLAIYGEPRRRGRNR</sequence>
<organism evidence="1">
    <name type="scientific">Anopheles sinensis</name>
    <name type="common">Mosquito</name>
    <dbReference type="NCBI Taxonomy" id="74873"/>
    <lineage>
        <taxon>Eukaryota</taxon>
        <taxon>Metazoa</taxon>
        <taxon>Ecdysozoa</taxon>
        <taxon>Arthropoda</taxon>
        <taxon>Hexapoda</taxon>
        <taxon>Insecta</taxon>
        <taxon>Pterygota</taxon>
        <taxon>Neoptera</taxon>
        <taxon>Endopterygota</taxon>
        <taxon>Diptera</taxon>
        <taxon>Nematocera</taxon>
        <taxon>Culicoidea</taxon>
        <taxon>Culicidae</taxon>
        <taxon>Anophelinae</taxon>
        <taxon>Anopheles</taxon>
    </lineage>
</organism>
<reference evidence="1 3" key="1">
    <citation type="journal article" date="2014" name="BMC Genomics">
        <title>Genome sequence of Anopheles sinensis provides insight into genetics basis of mosquito competence for malaria parasites.</title>
        <authorList>
            <person name="Zhou D."/>
            <person name="Zhang D."/>
            <person name="Ding G."/>
            <person name="Shi L."/>
            <person name="Hou Q."/>
            <person name="Ye Y."/>
            <person name="Xu Y."/>
            <person name="Zhou H."/>
            <person name="Xiong C."/>
            <person name="Li S."/>
            <person name="Yu J."/>
            <person name="Hong S."/>
            <person name="Yu X."/>
            <person name="Zou P."/>
            <person name="Chen C."/>
            <person name="Chang X."/>
            <person name="Wang W."/>
            <person name="Lv Y."/>
            <person name="Sun Y."/>
            <person name="Ma L."/>
            <person name="Shen B."/>
            <person name="Zhu C."/>
        </authorList>
    </citation>
    <scope>NUCLEOTIDE SEQUENCE [LARGE SCALE GENOMIC DNA]</scope>
</reference>
<keyword evidence="3" id="KW-1185">Reference proteome</keyword>
<keyword evidence="1" id="KW-0946">Virion</keyword>